<proteinExistence type="predicted"/>
<dbReference type="Proteomes" id="UP001158576">
    <property type="component" value="Chromosome 1"/>
</dbReference>
<keyword evidence="2" id="KW-1185">Reference proteome</keyword>
<evidence type="ECO:0000313" key="1">
    <source>
        <dbReference type="EMBL" id="CAG5108401.1"/>
    </source>
</evidence>
<accession>A0ABN7SVR6</accession>
<dbReference type="EMBL" id="OU015566">
    <property type="protein sequence ID" value="CAG5108401.1"/>
    <property type="molecule type" value="Genomic_DNA"/>
</dbReference>
<dbReference type="InterPro" id="IPR015915">
    <property type="entry name" value="Kelch-typ_b-propeller"/>
</dbReference>
<reference evidence="1 2" key="1">
    <citation type="submission" date="2021-04" db="EMBL/GenBank/DDBJ databases">
        <authorList>
            <person name="Bliznina A."/>
        </authorList>
    </citation>
    <scope>NUCLEOTIDE SEQUENCE [LARGE SCALE GENOMIC DNA]</scope>
</reference>
<name>A0ABN7SVR6_OIKDI</name>
<sequence length="392" mass="44419">MDLSSLQNFSREPFSSHLPRTCPDAELQSECNDACRIDYSRCRLLCETEYCLSICDREYENCRANCPCGENCKEGCLNCEHPLCENANELSSVLIIFAEGSEQPALANFQSFTQDLKISLNNNGPDNEDFHSSSGFLYKGQNYLFGGWLGDDYRNYGPHILDGCDILKASGAAFDFSCWYGAVGYLPTEDDPQAYIMLYHGYENIVQGYDGSTILETNYPSPADAHYFTGGHVPVYDKNPILIAGDRTNSVERYSPTSSSWIKDEGLEFPEYEAYFYTAVWGDFGVVIFPGHTESTKVWRLNNDEWTHIGDVPWDPYIEGKSVAYGRYSARSVMLSNNEAMVLGGRFYWKFTKFTFNEDFTSIEGEDLDNLPSLEYWDDPFAILVPDGYCML</sequence>
<dbReference type="Gene3D" id="2.120.10.80">
    <property type="entry name" value="Kelch-type beta propeller"/>
    <property type="match status" value="1"/>
</dbReference>
<dbReference type="SUPFAM" id="SSF50965">
    <property type="entry name" value="Galactose oxidase, central domain"/>
    <property type="match status" value="1"/>
</dbReference>
<organism evidence="1 2">
    <name type="scientific">Oikopleura dioica</name>
    <name type="common">Tunicate</name>
    <dbReference type="NCBI Taxonomy" id="34765"/>
    <lineage>
        <taxon>Eukaryota</taxon>
        <taxon>Metazoa</taxon>
        <taxon>Chordata</taxon>
        <taxon>Tunicata</taxon>
        <taxon>Appendicularia</taxon>
        <taxon>Copelata</taxon>
        <taxon>Oikopleuridae</taxon>
        <taxon>Oikopleura</taxon>
    </lineage>
</organism>
<dbReference type="InterPro" id="IPR011043">
    <property type="entry name" value="Gal_Oxase/kelch_b-propeller"/>
</dbReference>
<protein>
    <submittedName>
        <fullName evidence="1">Oidioi.mRNA.OKI2018_I69.chr1.g3778.t1.cds</fullName>
    </submittedName>
</protein>
<evidence type="ECO:0000313" key="2">
    <source>
        <dbReference type="Proteomes" id="UP001158576"/>
    </source>
</evidence>
<gene>
    <name evidence="1" type="ORF">OKIOD_LOCUS12543</name>
</gene>